<dbReference type="STRING" id="339866.GCA_001418255_02118"/>
<dbReference type="Gene3D" id="3.20.20.70">
    <property type="entry name" value="Aldolase class I"/>
    <property type="match status" value="1"/>
</dbReference>
<dbReference type="PANTHER" id="PTHR20858:SF17">
    <property type="entry name" value="HYDROXYMETHYLPYRIMIDINE_PHOSPHOMETHYLPYRIMIDINE KINASE THI20-RELATED"/>
    <property type="match status" value="1"/>
</dbReference>
<dbReference type="InterPro" id="IPR013785">
    <property type="entry name" value="Aldolase_TIM"/>
</dbReference>
<dbReference type="SUPFAM" id="SSF51391">
    <property type="entry name" value="Thiamin phosphate synthase"/>
    <property type="match status" value="1"/>
</dbReference>
<dbReference type="InterPro" id="IPR036206">
    <property type="entry name" value="ThiamineP_synth_sf"/>
</dbReference>
<dbReference type="UniPathway" id="UPA00060">
    <property type="reaction ID" value="UER00138"/>
</dbReference>
<evidence type="ECO:0000256" key="7">
    <source>
        <dbReference type="ARBA" id="ARBA00022977"/>
    </source>
</evidence>
<evidence type="ECO:0000256" key="4">
    <source>
        <dbReference type="ARBA" id="ARBA00022679"/>
    </source>
</evidence>
<keyword evidence="4" id="KW-0808">Transferase</keyword>
<dbReference type="AlphaFoldDB" id="A0A0K6I5G7"/>
<keyword evidence="7" id="KW-0784">Thiamine biosynthesis</keyword>
<keyword evidence="8" id="KW-0511">Multifunctional enzyme</keyword>
<dbReference type="SUPFAM" id="SSF53613">
    <property type="entry name" value="Ribokinase-like"/>
    <property type="match status" value="1"/>
</dbReference>
<evidence type="ECO:0000313" key="13">
    <source>
        <dbReference type="Proteomes" id="UP000183649"/>
    </source>
</evidence>
<evidence type="ECO:0000256" key="9">
    <source>
        <dbReference type="SAM" id="MobiDB-lite"/>
    </source>
</evidence>
<evidence type="ECO:0000259" key="10">
    <source>
        <dbReference type="Pfam" id="PF02581"/>
    </source>
</evidence>
<dbReference type="GO" id="GO:0009228">
    <property type="term" value="P:thiamine biosynthetic process"/>
    <property type="evidence" value="ECO:0007669"/>
    <property type="project" value="UniProtKB-KW"/>
</dbReference>
<dbReference type="FunFam" id="3.20.20.70:FF:000064">
    <property type="entry name" value="Thiamine-phosphate synthase"/>
    <property type="match status" value="1"/>
</dbReference>
<dbReference type="Gene3D" id="3.40.1190.20">
    <property type="match status" value="1"/>
</dbReference>
<evidence type="ECO:0000256" key="6">
    <source>
        <dbReference type="ARBA" id="ARBA00022842"/>
    </source>
</evidence>
<proteinExistence type="predicted"/>
<dbReference type="GO" id="GO:0008972">
    <property type="term" value="F:phosphomethylpyrimidine kinase activity"/>
    <property type="evidence" value="ECO:0007669"/>
    <property type="project" value="InterPro"/>
</dbReference>
<dbReference type="CDD" id="cd01169">
    <property type="entry name" value="HMPP_kinase"/>
    <property type="match status" value="1"/>
</dbReference>
<dbReference type="GO" id="GO:0005829">
    <property type="term" value="C:cytosol"/>
    <property type="evidence" value="ECO:0007669"/>
    <property type="project" value="TreeGrafter"/>
</dbReference>
<sequence length="504" mass="53453">MTTTPYLLTIAGHDPAGGAGLAADLATWRALGWRGASIVTAMTAQNSYGAQAVQAAEVGIVRDSLRTLLADGEPAAVKIGMIGHPAVAEEVAQFVESRQCPVVWDPQLTLVGGAEPWTKAQGGGLAMRLAQRADLITPNRAEASALLDLPVWDMGPPPAAWVTAIRSRWLEAGAPHRTVVVKGGNAWGAHSTDWVITRSTVLPLVSRRLPRSAQGSGCVHASVCAARLAEGWSVLDAAAEAQLRVHAGIDQAIAAGPGRPMTRTDARADSDDLPWQPLPGQSEEASPDFARLSGQIGFYPVVPDADWVLRLLEWGVCTIQLRIKELEGAALRMQIRTAVQAAREVPGTQLFINDHWREAIEVGAYGVHLGQDDVHTADLPAIHVAGLRLGLSTHTPAEMARAHALRPSYIALGPVFPTTLKAMPYRPLGLERLAQWRQWLSPRYPAVAIGGIGLDQMAAVRATGVSGAAVVSAVTQAVNPRLAVREALHVWPACADEAVAQAMV</sequence>
<dbReference type="GO" id="GO:0046872">
    <property type="term" value="F:metal ion binding"/>
    <property type="evidence" value="ECO:0007669"/>
    <property type="project" value="UniProtKB-KW"/>
</dbReference>
<dbReference type="InterPro" id="IPR004399">
    <property type="entry name" value="HMP/HMP-P_kinase_dom"/>
</dbReference>
<keyword evidence="5" id="KW-0479">Metal-binding</keyword>
<dbReference type="Pfam" id="PF02581">
    <property type="entry name" value="TMP-TENI"/>
    <property type="match status" value="1"/>
</dbReference>
<dbReference type="PANTHER" id="PTHR20858">
    <property type="entry name" value="PHOSPHOMETHYLPYRIMIDINE KINASE"/>
    <property type="match status" value="1"/>
</dbReference>
<protein>
    <recommendedName>
        <fullName evidence="3">hydroxymethylpyrimidine kinase</fullName>
        <ecNumber evidence="3">2.7.1.49</ecNumber>
    </recommendedName>
</protein>
<dbReference type="Pfam" id="PF08543">
    <property type="entry name" value="Phos_pyr_kin"/>
    <property type="match status" value="1"/>
</dbReference>
<dbReference type="InterPro" id="IPR013749">
    <property type="entry name" value="PM/HMP-P_kinase-1"/>
</dbReference>
<feature type="region of interest" description="Disordered" evidence="9">
    <location>
        <begin position="255"/>
        <end position="286"/>
    </location>
</feature>
<dbReference type="EMBL" id="CYHF01000007">
    <property type="protein sequence ID" value="CUA98399.1"/>
    <property type="molecule type" value="Genomic_DNA"/>
</dbReference>
<evidence type="ECO:0000256" key="2">
    <source>
        <dbReference type="ARBA" id="ARBA00004948"/>
    </source>
</evidence>
<evidence type="ECO:0000313" key="12">
    <source>
        <dbReference type="EMBL" id="CUA98399.1"/>
    </source>
</evidence>
<evidence type="ECO:0000256" key="8">
    <source>
        <dbReference type="ARBA" id="ARBA00023268"/>
    </source>
</evidence>
<comment type="pathway">
    <text evidence="2">Cofactor biosynthesis; thiamine diphosphate biosynthesis.</text>
</comment>
<accession>A0A0K6I5G7</accession>
<organism evidence="12 13">
    <name type="scientific">Thiomonas bhubaneswarensis</name>
    <dbReference type="NCBI Taxonomy" id="339866"/>
    <lineage>
        <taxon>Bacteria</taxon>
        <taxon>Pseudomonadati</taxon>
        <taxon>Pseudomonadota</taxon>
        <taxon>Betaproteobacteria</taxon>
        <taxon>Burkholderiales</taxon>
        <taxon>Thiomonas</taxon>
    </lineage>
</organism>
<name>A0A0K6I5G7_9BURK</name>
<dbReference type="InterPro" id="IPR029056">
    <property type="entry name" value="Ribokinase-like"/>
</dbReference>
<dbReference type="RefSeq" id="WP_055450984.1">
    <property type="nucleotide sequence ID" value="NZ_CYHF01000007.1"/>
</dbReference>
<dbReference type="EC" id="2.7.1.49" evidence="3"/>
<feature type="domain" description="Pyridoxamine kinase/Phosphomethylpyrimidine kinase" evidence="11">
    <location>
        <begin position="14"/>
        <end position="258"/>
    </location>
</feature>
<evidence type="ECO:0000259" key="11">
    <source>
        <dbReference type="Pfam" id="PF08543"/>
    </source>
</evidence>
<dbReference type="GO" id="GO:0008902">
    <property type="term" value="F:hydroxymethylpyrimidine kinase activity"/>
    <property type="evidence" value="ECO:0007669"/>
    <property type="project" value="UniProtKB-EC"/>
</dbReference>
<dbReference type="CDD" id="cd00564">
    <property type="entry name" value="TMP_TenI"/>
    <property type="match status" value="1"/>
</dbReference>
<evidence type="ECO:0000256" key="1">
    <source>
        <dbReference type="ARBA" id="ARBA00001946"/>
    </source>
</evidence>
<evidence type="ECO:0000256" key="5">
    <source>
        <dbReference type="ARBA" id="ARBA00022723"/>
    </source>
</evidence>
<evidence type="ECO:0000256" key="3">
    <source>
        <dbReference type="ARBA" id="ARBA00012135"/>
    </source>
</evidence>
<gene>
    <name evidence="12" type="ORF">Ga0061069_10779</name>
</gene>
<dbReference type="Proteomes" id="UP000183649">
    <property type="component" value="Unassembled WGS sequence"/>
</dbReference>
<keyword evidence="13" id="KW-1185">Reference proteome</keyword>
<dbReference type="InterPro" id="IPR022998">
    <property type="entry name" value="ThiamineP_synth_TenI"/>
</dbReference>
<reference evidence="13" key="1">
    <citation type="submission" date="2015-08" db="EMBL/GenBank/DDBJ databases">
        <authorList>
            <person name="Varghese N."/>
        </authorList>
    </citation>
    <scope>NUCLEOTIDE SEQUENCE [LARGE SCALE GENOMIC DNA]</scope>
    <source>
        <strain evidence="13">DSM 18181</strain>
    </source>
</reference>
<comment type="cofactor">
    <cofactor evidence="1">
        <name>Mg(2+)</name>
        <dbReference type="ChEBI" id="CHEBI:18420"/>
    </cofactor>
</comment>
<keyword evidence="6" id="KW-0460">Magnesium</keyword>
<dbReference type="OrthoDB" id="9810880at2"/>
<feature type="domain" description="Thiamine phosphate synthase/TenI" evidence="10">
    <location>
        <begin position="305"/>
        <end position="474"/>
    </location>
</feature>
<dbReference type="GO" id="GO:0009229">
    <property type="term" value="P:thiamine diphosphate biosynthetic process"/>
    <property type="evidence" value="ECO:0007669"/>
    <property type="project" value="UniProtKB-UniPathway"/>
</dbReference>